<proteinExistence type="predicted"/>
<dbReference type="EMBL" id="LR796632">
    <property type="protein sequence ID" value="CAB4155766.1"/>
    <property type="molecule type" value="Genomic_DNA"/>
</dbReference>
<sequence>MIDWTKPIETVDGRAANWVRYEPEKFWRIVYTAPDYLRGIEPDVFLVNFEGWRRDDALSSKRREGQKPFIRNVRVKRVAWCLVSPKYCIVNRKEYYRTEELAREAALPDERIAKMEWEG</sequence>
<accession>A0A6J5ND10</accession>
<gene>
    <name evidence="1" type="ORF">UFOVP670_35</name>
</gene>
<reference evidence="1" key="1">
    <citation type="submission" date="2020-04" db="EMBL/GenBank/DDBJ databases">
        <authorList>
            <person name="Chiriac C."/>
            <person name="Salcher M."/>
            <person name="Ghai R."/>
            <person name="Kavagutti S V."/>
        </authorList>
    </citation>
    <scope>NUCLEOTIDE SEQUENCE</scope>
</reference>
<protein>
    <submittedName>
        <fullName evidence="1">Uncharacterized protein</fullName>
    </submittedName>
</protein>
<name>A0A6J5ND10_9CAUD</name>
<organism evidence="1">
    <name type="scientific">uncultured Caudovirales phage</name>
    <dbReference type="NCBI Taxonomy" id="2100421"/>
    <lineage>
        <taxon>Viruses</taxon>
        <taxon>Duplodnaviria</taxon>
        <taxon>Heunggongvirae</taxon>
        <taxon>Uroviricota</taxon>
        <taxon>Caudoviricetes</taxon>
        <taxon>Peduoviridae</taxon>
        <taxon>Maltschvirus</taxon>
        <taxon>Maltschvirus maltsch</taxon>
    </lineage>
</organism>
<evidence type="ECO:0000313" key="1">
    <source>
        <dbReference type="EMBL" id="CAB4155766.1"/>
    </source>
</evidence>